<feature type="signal peptide" evidence="2">
    <location>
        <begin position="1"/>
        <end position="34"/>
    </location>
</feature>
<name>A0A6S6W1P7_9PLEO</name>
<evidence type="ECO:0000313" key="3">
    <source>
        <dbReference type="EMBL" id="CAE7034087.1"/>
    </source>
</evidence>
<dbReference type="AlphaFoldDB" id="A0A6S6W1P7"/>
<reference evidence="3" key="1">
    <citation type="submission" date="2021-02" db="EMBL/GenBank/DDBJ databases">
        <authorList>
            <person name="Syme A R."/>
            <person name="Syme A R."/>
            <person name="Moolhuijzen P."/>
        </authorList>
    </citation>
    <scope>NUCLEOTIDE SEQUENCE</scope>
    <source>
        <strain evidence="3">W1-1</strain>
    </source>
</reference>
<evidence type="ECO:0000256" key="2">
    <source>
        <dbReference type="SAM" id="SignalP"/>
    </source>
</evidence>
<organism evidence="3 4">
    <name type="scientific">Pyrenophora teres f. teres</name>
    <dbReference type="NCBI Taxonomy" id="97479"/>
    <lineage>
        <taxon>Eukaryota</taxon>
        <taxon>Fungi</taxon>
        <taxon>Dikarya</taxon>
        <taxon>Ascomycota</taxon>
        <taxon>Pezizomycotina</taxon>
        <taxon>Dothideomycetes</taxon>
        <taxon>Pleosporomycetidae</taxon>
        <taxon>Pleosporales</taxon>
        <taxon>Pleosporineae</taxon>
        <taxon>Pleosporaceae</taxon>
        <taxon>Pyrenophora</taxon>
    </lineage>
</organism>
<accession>A0A6S6W1P7</accession>
<proteinExistence type="predicted"/>
<sequence length="324" mass="35757">MGANANPRMSKTAETVILALFLLGSKTGVGKVAGEEGERYREVALRDGQHQAAYTLRTRKNVAFRFIASNSSSQSSTAGSWPATSSVDIVQPSYRRFEKENKPLITRKKGIRSKGSVLNAILAKHHGPVEETVHDQQTVFNTHAALQANVAMLDFAKKLPLEELRTIGYQPTAPTFVKRGNTAMSDEVDNDSTRERRGSSAGGDSGRTLSFSQQSVDSCDLFLQSIGLPTHETSFSIMSDEEFEALPDWADVEEEAEYNVLLERHYHWSNTNSAYSSRASIEADFVFPTISVPPGFSGCHDGYRRQGCVGSRNGWHRRCNGRMS</sequence>
<feature type="region of interest" description="Disordered" evidence="1">
    <location>
        <begin position="175"/>
        <end position="211"/>
    </location>
</feature>
<dbReference type="EMBL" id="HG992980">
    <property type="protein sequence ID" value="CAE7034087.1"/>
    <property type="molecule type" value="Genomic_DNA"/>
</dbReference>
<feature type="chain" id="PRO_5043613380" evidence="2">
    <location>
        <begin position="35"/>
        <end position="324"/>
    </location>
</feature>
<dbReference type="Proteomes" id="UP000472372">
    <property type="component" value="Chromosome 4"/>
</dbReference>
<evidence type="ECO:0000313" key="4">
    <source>
        <dbReference type="Proteomes" id="UP000472372"/>
    </source>
</evidence>
<keyword evidence="2" id="KW-0732">Signal</keyword>
<evidence type="ECO:0000256" key="1">
    <source>
        <dbReference type="SAM" id="MobiDB-lite"/>
    </source>
</evidence>
<gene>
    <name evidence="3" type="ORF">PTTW11_05343</name>
</gene>
<protein>
    <submittedName>
        <fullName evidence="3">Uncharacterized protein</fullName>
    </submittedName>
</protein>